<dbReference type="FunFam" id="3.40.50.300:FF:000356">
    <property type="entry name" value="DNA repair protein RecN"/>
    <property type="match status" value="1"/>
</dbReference>
<evidence type="ECO:0000259" key="11">
    <source>
        <dbReference type="Pfam" id="PF02463"/>
    </source>
</evidence>
<keyword evidence="7 9" id="KW-0234">DNA repair</keyword>
<sequence>MLLTLTIQNYTLAERLELDFGRGTSAITGETGAGKSLILDALGMALGDRADSDAIRHGADSAQIAAQFDLADLSDAAQWLDQREFGSDECLLRRSFSRDGRSKGFINGQPATMAQLKELGELLLEIHGQHEHHSLLKRNTQRQLLDNFGGHQELLQQVRDHFRHWQQAAQQLADREANAAELTERAALLRFQIDELAAVAVSPEQYAQLEAEHSALANADQIIQDSHRALQLCQGRDSDGIRDNLSHALALLKGVKNSPPSLASSAELLSNSLLQIEEAMHELSSYIDHFEADPERLAVLDGQLGELYSLARKYRRDPAQLLQRLEELRQELASCDSSEETLTALRGAVADHLANYQALAAKLSGQRRKAAERLAAMVNSQLTALAMPEAAISFALTACPQPTATGAETVELMIVTNRGQPAKPLQKIASGGELSRVSLAIQVSAADQSGVPTLLFDEVDVGIGGATADVVGQLLRQLGERGQVISVTHQAQVAARAHHHYVASKANGVANLTQLSQAQRAEELARMLGGAKITQQTLAHASEMLALAHSE</sequence>
<evidence type="ECO:0000256" key="4">
    <source>
        <dbReference type="ARBA" id="ARBA00022741"/>
    </source>
</evidence>
<protein>
    <recommendedName>
        <fullName evidence="3 9">DNA repair protein RecN</fullName>
    </recommendedName>
    <alternativeName>
        <fullName evidence="8 9">Recombination protein N</fullName>
    </alternativeName>
</protein>
<dbReference type="GO" id="GO:0043590">
    <property type="term" value="C:bacterial nucleoid"/>
    <property type="evidence" value="ECO:0007669"/>
    <property type="project" value="TreeGrafter"/>
</dbReference>
<keyword evidence="6" id="KW-0067">ATP-binding</keyword>
<evidence type="ECO:0000256" key="8">
    <source>
        <dbReference type="ARBA" id="ARBA00033408"/>
    </source>
</evidence>
<evidence type="ECO:0000256" key="1">
    <source>
        <dbReference type="ARBA" id="ARBA00003618"/>
    </source>
</evidence>
<dbReference type="NCBIfam" id="TIGR00634">
    <property type="entry name" value="recN"/>
    <property type="match status" value="1"/>
</dbReference>
<dbReference type="SUPFAM" id="SSF52540">
    <property type="entry name" value="P-loop containing nucleoside triphosphate hydrolases"/>
    <property type="match status" value="1"/>
</dbReference>
<keyword evidence="13" id="KW-1185">Reference proteome</keyword>
<dbReference type="PANTHER" id="PTHR11059">
    <property type="entry name" value="DNA REPAIR PROTEIN RECN"/>
    <property type="match status" value="1"/>
</dbReference>
<dbReference type="EMBL" id="SPIA01000001">
    <property type="protein sequence ID" value="TFH68388.1"/>
    <property type="molecule type" value="Genomic_DNA"/>
</dbReference>
<keyword evidence="4" id="KW-0547">Nucleotide-binding</keyword>
<dbReference type="Gene3D" id="3.40.50.300">
    <property type="entry name" value="P-loop containing nucleotide triphosphate hydrolases"/>
    <property type="match status" value="2"/>
</dbReference>
<dbReference type="GO" id="GO:0006281">
    <property type="term" value="P:DNA repair"/>
    <property type="evidence" value="ECO:0007669"/>
    <property type="project" value="UniProtKB-KW"/>
</dbReference>
<feature type="coiled-coil region" evidence="10">
    <location>
        <begin position="311"/>
        <end position="373"/>
    </location>
</feature>
<proteinExistence type="inferred from homology"/>
<accession>A0A4Y8UIY1</accession>
<dbReference type="PANTHER" id="PTHR11059:SF0">
    <property type="entry name" value="DNA REPAIR PROTEIN RECN"/>
    <property type="match status" value="1"/>
</dbReference>
<keyword evidence="10" id="KW-0175">Coiled coil</keyword>
<dbReference type="InterPro" id="IPR004604">
    <property type="entry name" value="DNA_recomb/repair_RecN"/>
</dbReference>
<dbReference type="GO" id="GO:0005524">
    <property type="term" value="F:ATP binding"/>
    <property type="evidence" value="ECO:0007669"/>
    <property type="project" value="UniProtKB-KW"/>
</dbReference>
<dbReference type="CDD" id="cd03241">
    <property type="entry name" value="ABC_RecN"/>
    <property type="match status" value="2"/>
</dbReference>
<comment type="caution">
    <text evidence="12">The sequence shown here is derived from an EMBL/GenBank/DDBJ whole genome shotgun (WGS) entry which is preliminary data.</text>
</comment>
<dbReference type="Pfam" id="PF02463">
    <property type="entry name" value="SMC_N"/>
    <property type="match status" value="1"/>
</dbReference>
<evidence type="ECO:0000256" key="5">
    <source>
        <dbReference type="ARBA" id="ARBA00022763"/>
    </source>
</evidence>
<name>A0A4Y8UIY1_9GAMM</name>
<evidence type="ECO:0000256" key="9">
    <source>
        <dbReference type="PIRNR" id="PIRNR003128"/>
    </source>
</evidence>
<organism evidence="12 13">
    <name type="scientific">Gammaproteobacteria bacterium LSUCC0057</name>
    <dbReference type="NCBI Taxonomy" id="2559237"/>
    <lineage>
        <taxon>Bacteria</taxon>
        <taxon>Pseudomonadati</taxon>
        <taxon>Pseudomonadota</taxon>
        <taxon>Gammaproteobacteria</taxon>
        <taxon>Cellvibrionales</taxon>
        <taxon>Porticoccaceae</taxon>
        <taxon>SAR92 clade</taxon>
    </lineage>
</organism>
<dbReference type="GO" id="GO:0009432">
    <property type="term" value="P:SOS response"/>
    <property type="evidence" value="ECO:0007669"/>
    <property type="project" value="TreeGrafter"/>
</dbReference>
<dbReference type="GO" id="GO:0006310">
    <property type="term" value="P:DNA recombination"/>
    <property type="evidence" value="ECO:0007669"/>
    <property type="project" value="InterPro"/>
</dbReference>
<dbReference type="AlphaFoldDB" id="A0A4Y8UIY1"/>
<evidence type="ECO:0000256" key="2">
    <source>
        <dbReference type="ARBA" id="ARBA00009441"/>
    </source>
</evidence>
<comment type="similarity">
    <text evidence="2 9">Belongs to the RecN family.</text>
</comment>
<reference evidence="12 13" key="1">
    <citation type="submission" date="2019-03" db="EMBL/GenBank/DDBJ databases">
        <title>Draft genome of Gammaproteobacteria bacterium LSUCC0057, a member of the SAR92 clade.</title>
        <authorList>
            <person name="Lanclos V.C."/>
            <person name="Doiron C."/>
            <person name="Henson M.W."/>
            <person name="Thrash J.C."/>
        </authorList>
    </citation>
    <scope>NUCLEOTIDE SEQUENCE [LARGE SCALE GENOMIC DNA]</scope>
    <source>
        <strain evidence="12 13">LSUCC0057</strain>
    </source>
</reference>
<evidence type="ECO:0000256" key="6">
    <source>
        <dbReference type="ARBA" id="ARBA00022840"/>
    </source>
</evidence>
<evidence type="ECO:0000256" key="10">
    <source>
        <dbReference type="SAM" id="Coils"/>
    </source>
</evidence>
<evidence type="ECO:0000313" key="12">
    <source>
        <dbReference type="EMBL" id="TFH68388.1"/>
    </source>
</evidence>
<dbReference type="InterPro" id="IPR027417">
    <property type="entry name" value="P-loop_NTPase"/>
</dbReference>
<dbReference type="NCBIfam" id="NF008121">
    <property type="entry name" value="PRK10869.1"/>
    <property type="match status" value="1"/>
</dbReference>
<dbReference type="OrthoDB" id="9806954at2"/>
<gene>
    <name evidence="12" type="primary">recN</name>
    <name evidence="12" type="ORF">E3W66_00015</name>
</gene>
<comment type="function">
    <text evidence="1 9">May be involved in recombinational repair of damaged DNA.</text>
</comment>
<evidence type="ECO:0000256" key="3">
    <source>
        <dbReference type="ARBA" id="ARBA00021315"/>
    </source>
</evidence>
<dbReference type="Proteomes" id="UP000298133">
    <property type="component" value="Unassembled WGS sequence"/>
</dbReference>
<evidence type="ECO:0000313" key="13">
    <source>
        <dbReference type="Proteomes" id="UP000298133"/>
    </source>
</evidence>
<feature type="domain" description="RecF/RecN/SMC N-terminal" evidence="11">
    <location>
        <begin position="5"/>
        <end position="505"/>
    </location>
</feature>
<dbReference type="FunFam" id="3.40.50.300:FF:000319">
    <property type="entry name" value="DNA repair protein RecN"/>
    <property type="match status" value="1"/>
</dbReference>
<dbReference type="PIRSF" id="PIRSF003128">
    <property type="entry name" value="RecN"/>
    <property type="match status" value="1"/>
</dbReference>
<dbReference type="InterPro" id="IPR003395">
    <property type="entry name" value="RecF/RecN/SMC_N"/>
</dbReference>
<evidence type="ECO:0000256" key="7">
    <source>
        <dbReference type="ARBA" id="ARBA00023204"/>
    </source>
</evidence>
<keyword evidence="5 9" id="KW-0227">DNA damage</keyword>